<dbReference type="PANTHER" id="PTHR34070:SF1">
    <property type="entry name" value="DNA ALKYLATION REPAIR PROTEIN"/>
    <property type="match status" value="1"/>
</dbReference>
<dbReference type="Proteomes" id="UP000092598">
    <property type="component" value="Chromosome"/>
</dbReference>
<dbReference type="KEGG" id="sls:SLINC_3888"/>
<dbReference type="AlphaFoldDB" id="A0A1B1MCI7"/>
<dbReference type="OrthoDB" id="9775346at2"/>
<keyword evidence="2" id="KW-1185">Reference proteome</keyword>
<dbReference type="InterPro" id="IPR016024">
    <property type="entry name" value="ARM-type_fold"/>
</dbReference>
<accession>A0A1B1MCI7</accession>
<dbReference type="Pfam" id="PF08713">
    <property type="entry name" value="DNA_alkylation"/>
    <property type="match status" value="1"/>
</dbReference>
<evidence type="ECO:0000313" key="1">
    <source>
        <dbReference type="EMBL" id="ANS66112.1"/>
    </source>
</evidence>
<reference evidence="1 2" key="1">
    <citation type="submission" date="2016-07" db="EMBL/GenBank/DDBJ databases">
        <title>Enhancement of antibiotic productionsby engineered nitrateutilization in actinobacteria.</title>
        <authorList>
            <person name="Meng S.C."/>
        </authorList>
    </citation>
    <scope>NUCLEOTIDE SEQUENCE [LARGE SCALE GENOMIC DNA]</scope>
    <source>
        <strain evidence="1 2">NRRL 2936</strain>
    </source>
</reference>
<dbReference type="STRING" id="1915.SLINC_3888"/>
<name>A0A1B1MCI7_STRLN</name>
<evidence type="ECO:0000313" key="2">
    <source>
        <dbReference type="Proteomes" id="UP000092598"/>
    </source>
</evidence>
<proteinExistence type="predicted"/>
<dbReference type="Gene3D" id="1.25.10.90">
    <property type="match status" value="1"/>
</dbReference>
<gene>
    <name evidence="1" type="ORF">SLINC_3888</name>
</gene>
<dbReference type="PATRIC" id="fig|1915.4.peg.4279"/>
<dbReference type="SUPFAM" id="SSF48371">
    <property type="entry name" value="ARM repeat"/>
    <property type="match status" value="1"/>
</dbReference>
<dbReference type="PANTHER" id="PTHR34070">
    <property type="entry name" value="ARMADILLO-TYPE FOLD"/>
    <property type="match status" value="1"/>
</dbReference>
<dbReference type="EMBL" id="CP016438">
    <property type="protein sequence ID" value="ANS66112.1"/>
    <property type="molecule type" value="Genomic_DNA"/>
</dbReference>
<organism evidence="1 2">
    <name type="scientific">Streptomyces lincolnensis</name>
    <dbReference type="NCBI Taxonomy" id="1915"/>
    <lineage>
        <taxon>Bacteria</taxon>
        <taxon>Bacillati</taxon>
        <taxon>Actinomycetota</taxon>
        <taxon>Actinomycetes</taxon>
        <taxon>Kitasatosporales</taxon>
        <taxon>Streptomycetaceae</taxon>
        <taxon>Streptomyces</taxon>
    </lineage>
</organism>
<dbReference type="InterPro" id="IPR014825">
    <property type="entry name" value="DNA_alkylation"/>
</dbReference>
<dbReference type="RefSeq" id="WP_067435076.1">
    <property type="nucleotide sequence ID" value="NZ_CP016438.1"/>
</dbReference>
<protein>
    <submittedName>
        <fullName evidence="1">Putative DNA alkylation repair protein</fullName>
    </submittedName>
</protein>
<sequence>MDAATAHLVDDLTTALREAGDPRTAEQTRRYLKSDLHHHGVRMPVIRTLVADAARTHGPLDRPRLLSCARALWHPEVHETRIATAVLLERHVHVLKAEDTALLEDLLRDSDTWALVDLLAGSVAGRLLLREPTALPTYRRWATEDTQWIRRSGILTFLVPLAEPDGFPHYWPPFTETAAPLLTDPRFFVRKALGWVLRQTSRQHPDEVYDWFLPRAAHASGVTVRETVRHLAPARTEAILTAHKQQKPQARSV</sequence>